<evidence type="ECO:0000313" key="7">
    <source>
        <dbReference type="EMBL" id="MDX2967475.1"/>
    </source>
</evidence>
<dbReference type="InterPro" id="IPR036291">
    <property type="entry name" value="NAD(P)-bd_dom_sf"/>
</dbReference>
<dbReference type="CDD" id="cd05195">
    <property type="entry name" value="enoyl_red"/>
    <property type="match status" value="1"/>
</dbReference>
<feature type="domain" description="Ketoreductase" evidence="5">
    <location>
        <begin position="381"/>
        <end position="499"/>
    </location>
</feature>
<dbReference type="AlphaFoldDB" id="A0AAP6EMY2"/>
<dbReference type="Gene3D" id="3.40.50.720">
    <property type="entry name" value="NAD(P)-binding Rossmann-like Domain"/>
    <property type="match status" value="1"/>
</dbReference>
<gene>
    <name evidence="7" type="ORF">PV399_48500</name>
</gene>
<dbReference type="SUPFAM" id="SSF51735">
    <property type="entry name" value="NAD(P)-binding Rossmann-fold domains"/>
    <property type="match status" value="2"/>
</dbReference>
<dbReference type="Gene3D" id="3.90.180.10">
    <property type="entry name" value="Medium-chain alcohol dehydrogenases, catalytic domain"/>
    <property type="match status" value="1"/>
</dbReference>
<feature type="non-terminal residue" evidence="7">
    <location>
        <position position="499"/>
    </location>
</feature>
<dbReference type="Gene3D" id="3.40.50.11460">
    <property type="match status" value="1"/>
</dbReference>
<evidence type="ECO:0000313" key="8">
    <source>
        <dbReference type="Proteomes" id="UP001282288"/>
    </source>
</evidence>
<dbReference type="InterPro" id="IPR057326">
    <property type="entry name" value="KR_dom"/>
</dbReference>
<keyword evidence="3" id="KW-0808">Transferase</keyword>
<dbReference type="EMBL" id="JARAWC010000144">
    <property type="protein sequence ID" value="MDX2967475.1"/>
    <property type="molecule type" value="Genomic_DNA"/>
</dbReference>
<dbReference type="PANTHER" id="PTHR43775:SF51">
    <property type="entry name" value="INACTIVE PHENOLPHTHIOCEROL SYNTHESIS POLYKETIDE SYNTHASE TYPE I PKS1-RELATED"/>
    <property type="match status" value="1"/>
</dbReference>
<evidence type="ECO:0000256" key="4">
    <source>
        <dbReference type="ARBA" id="ARBA00023268"/>
    </source>
</evidence>
<protein>
    <submittedName>
        <fullName evidence="7">SDR family NAD(P)-dependent oxidoreductase</fullName>
    </submittedName>
</protein>
<evidence type="ECO:0000256" key="3">
    <source>
        <dbReference type="ARBA" id="ARBA00022679"/>
    </source>
</evidence>
<dbReference type="InterPro" id="IPR011032">
    <property type="entry name" value="GroES-like_sf"/>
</dbReference>
<dbReference type="InterPro" id="IPR050091">
    <property type="entry name" value="PKS_NRPS_Biosynth_Enz"/>
</dbReference>
<evidence type="ECO:0000259" key="5">
    <source>
        <dbReference type="SMART" id="SM00822"/>
    </source>
</evidence>
<evidence type="ECO:0000256" key="2">
    <source>
        <dbReference type="ARBA" id="ARBA00022553"/>
    </source>
</evidence>
<dbReference type="Proteomes" id="UP001282288">
    <property type="component" value="Unassembled WGS sequence"/>
</dbReference>
<dbReference type="SMART" id="SM00822">
    <property type="entry name" value="PKS_KR"/>
    <property type="match status" value="1"/>
</dbReference>
<evidence type="ECO:0000256" key="1">
    <source>
        <dbReference type="ARBA" id="ARBA00022450"/>
    </source>
</evidence>
<dbReference type="SUPFAM" id="SSF50129">
    <property type="entry name" value="GroES-like"/>
    <property type="match status" value="1"/>
</dbReference>
<dbReference type="InterPro" id="IPR020843">
    <property type="entry name" value="ER"/>
</dbReference>
<dbReference type="GO" id="GO:0016491">
    <property type="term" value="F:oxidoreductase activity"/>
    <property type="evidence" value="ECO:0007669"/>
    <property type="project" value="InterPro"/>
</dbReference>
<keyword evidence="2" id="KW-0597">Phosphoprotein</keyword>
<keyword evidence="4" id="KW-0511">Multifunctional enzyme</keyword>
<feature type="domain" description="Enoyl reductase (ER)" evidence="6">
    <location>
        <begin position="70"/>
        <end position="371"/>
    </location>
</feature>
<dbReference type="Pfam" id="PF08659">
    <property type="entry name" value="KR"/>
    <property type="match status" value="1"/>
</dbReference>
<organism evidence="7 8">
    <name type="scientific">Streptomyces acidiscabies</name>
    <dbReference type="NCBI Taxonomy" id="42234"/>
    <lineage>
        <taxon>Bacteria</taxon>
        <taxon>Bacillati</taxon>
        <taxon>Actinomycetota</taxon>
        <taxon>Actinomycetes</taxon>
        <taxon>Kitasatosporales</taxon>
        <taxon>Streptomycetaceae</taxon>
        <taxon>Streptomyces</taxon>
    </lineage>
</organism>
<accession>A0AAP6EMY2</accession>
<keyword evidence="1" id="KW-0596">Phosphopantetheine</keyword>
<proteinExistence type="predicted"/>
<dbReference type="SMART" id="SM00829">
    <property type="entry name" value="PKS_ER"/>
    <property type="match status" value="1"/>
</dbReference>
<dbReference type="Pfam" id="PF08240">
    <property type="entry name" value="ADH_N"/>
    <property type="match status" value="1"/>
</dbReference>
<evidence type="ECO:0000259" key="6">
    <source>
        <dbReference type="SMART" id="SM00829"/>
    </source>
</evidence>
<dbReference type="PANTHER" id="PTHR43775">
    <property type="entry name" value="FATTY ACID SYNTHASE"/>
    <property type="match status" value="1"/>
</dbReference>
<dbReference type="InterPro" id="IPR013154">
    <property type="entry name" value="ADH-like_N"/>
</dbReference>
<reference evidence="7" key="1">
    <citation type="journal article" date="2023" name="Microb. Genom.">
        <title>Mesoterricola silvestris gen. nov., sp. nov., Mesoterricola sediminis sp. nov., Geothrix oryzae sp. nov., Geothrix edaphica sp. nov., Geothrix rubra sp. nov., and Geothrix limicola sp. nov., six novel members of Acidobacteriota isolated from soils.</title>
        <authorList>
            <person name="Weisberg A.J."/>
            <person name="Pearce E."/>
            <person name="Kramer C.G."/>
            <person name="Chang J.H."/>
            <person name="Clarke C.R."/>
        </authorList>
    </citation>
    <scope>NUCLEOTIDE SEQUENCE</scope>
    <source>
        <strain evidence="7">NRRL_B-16521</strain>
    </source>
</reference>
<name>A0AAP6EMY2_9ACTN</name>
<comment type="caution">
    <text evidence="7">The sequence shown here is derived from an EMBL/GenBank/DDBJ whole genome shotgun (WGS) entry which is preliminary data.</text>
</comment>
<dbReference type="GO" id="GO:0004312">
    <property type="term" value="F:fatty acid synthase activity"/>
    <property type="evidence" value="ECO:0007669"/>
    <property type="project" value="TreeGrafter"/>
</dbReference>
<dbReference type="RefSeq" id="WP_319061259.1">
    <property type="nucleotide sequence ID" value="NZ_JARAWC010000144.1"/>
</dbReference>
<dbReference type="InterPro" id="IPR013968">
    <property type="entry name" value="PKS_KR"/>
</dbReference>
<dbReference type="Pfam" id="PF13602">
    <property type="entry name" value="ADH_zinc_N_2"/>
    <property type="match status" value="1"/>
</dbReference>
<dbReference type="GO" id="GO:0006633">
    <property type="term" value="P:fatty acid biosynthetic process"/>
    <property type="evidence" value="ECO:0007669"/>
    <property type="project" value="TreeGrafter"/>
</dbReference>
<dbReference type="FunFam" id="3.40.50.720:FF:000209">
    <property type="entry name" value="Polyketide synthase Pks12"/>
    <property type="match status" value="1"/>
</dbReference>
<sequence>MSEHPGRLVLADVESFVADVPVVVGLVGGDEPEFAVRGGRVLVRRLARPDAGALTLPAGDGWRLGAEIVGTPDGLAFVPDVGGAAELADGQVRVEVRAAGVNFRDVLVALGVVSADALGLGGEGAGVVTEVGPGVTGLVPGDRVMGVLADAFAPVVVADHRTLVPVPEGWSFTDAAAVPVVFATAWYGLVDVAGARPGERVLIHSAAGGVGMAAVGIARHLGLEVFATADPAKHDALVAMGVAPDHIASSRSAEFADRFAVVDVVLNSLTGELVDASLRLLRDGGRFVELGKTDVRDADAVAAEHPGVRYEAFDLLPAAGPERLGRILVECVGLLAEGVLSRLPVMVRDLRQAPEVFRFMSRGEHVGKIVLRVPGGFVGDGTVLITGGTGTLGGLLARHLADRHGVRHLTLVSRQGMAAPGARELVGELAGLGAEVRVVACDVSDRDAVAELVAGVPVERPLTAVIHTAGVLDDGTITSLTPERIDTVMRPKADAAWYL</sequence>